<protein>
    <submittedName>
        <fullName evidence="3">Xaa-Pro aminopeptidase</fullName>
    </submittedName>
</protein>
<keyword evidence="3" id="KW-0378">Hydrolase</keyword>
<keyword evidence="3" id="KW-0645">Protease</keyword>
<gene>
    <name evidence="3" type="ORF">BRAD3257_4507</name>
</gene>
<evidence type="ECO:0000313" key="3">
    <source>
        <dbReference type="EMBL" id="SPP95492.1"/>
    </source>
</evidence>
<dbReference type="Gene3D" id="3.40.350.10">
    <property type="entry name" value="Creatinase/prolidase N-terminal domain"/>
    <property type="match status" value="1"/>
</dbReference>
<dbReference type="Pfam" id="PF00557">
    <property type="entry name" value="Peptidase_M24"/>
    <property type="match status" value="1"/>
</dbReference>
<accession>A0A2U3Q275</accession>
<feature type="domain" description="Peptidase M24" evidence="1">
    <location>
        <begin position="173"/>
        <end position="377"/>
    </location>
</feature>
<organism evidence="3 4">
    <name type="scientific">Bradyrhizobium vignae</name>
    <dbReference type="NCBI Taxonomy" id="1549949"/>
    <lineage>
        <taxon>Bacteria</taxon>
        <taxon>Pseudomonadati</taxon>
        <taxon>Pseudomonadota</taxon>
        <taxon>Alphaproteobacteria</taxon>
        <taxon>Hyphomicrobiales</taxon>
        <taxon>Nitrobacteraceae</taxon>
        <taxon>Bradyrhizobium</taxon>
    </lineage>
</organism>
<sequence>MQETVARAAASRAIPFDAAKLDRLMEAAGLDILIATSKHNVQYLLGAERAIFFDYMDALGVSRYLPVLVYPKGAPEKSVYVGHRLESHQRAVAPLWVPQVRTESNGSVDAIMRAAELIRQAGVSLRRVGVEMPFLPMDAGKALADVLPGAELKDAVLVLERLRAVKSVEELAKLKTASELVVASMLAVIAGHGRGTTKRQLSDALRLAEVNRGLTFEYCLLACGSSHNRAPSSQRWEQGEALSLDSGGNYQGYIGDLARMAVLGEPDAELKDYLAEIEAVQRAAFATIRPGAFGGDIYVAAERQLAQITQRDCTEFLAHGMGLVSHEAPRLTAKGPVPYDDTDARLPLEPGMVVSIETTMKHPKRGFIKLEDTVAVTSDGYEIFGEGGRGWNRGGSGLA</sequence>
<dbReference type="SUPFAM" id="SSF53092">
    <property type="entry name" value="Creatinase/prolidase N-terminal domain"/>
    <property type="match status" value="1"/>
</dbReference>
<dbReference type="InterPro" id="IPR050659">
    <property type="entry name" value="Peptidase_M24B"/>
</dbReference>
<keyword evidence="3" id="KW-0031">Aminopeptidase</keyword>
<name>A0A2U3Q275_9BRAD</name>
<dbReference type="InterPro" id="IPR036005">
    <property type="entry name" value="Creatinase/aminopeptidase-like"/>
</dbReference>
<reference evidence="3 4" key="1">
    <citation type="submission" date="2018-03" db="EMBL/GenBank/DDBJ databases">
        <authorList>
            <person name="Gully D."/>
        </authorList>
    </citation>
    <scope>NUCLEOTIDE SEQUENCE [LARGE SCALE GENOMIC DNA]</scope>
    <source>
        <strain evidence="3">ORS3257</strain>
    </source>
</reference>
<proteinExistence type="predicted"/>
<dbReference type="RefSeq" id="WP_122403269.1">
    <property type="nucleotide sequence ID" value="NZ_LS398110.1"/>
</dbReference>
<dbReference type="Proteomes" id="UP000246085">
    <property type="component" value="Chromosome BRAD3257"/>
</dbReference>
<dbReference type="CDD" id="cd01066">
    <property type="entry name" value="APP_MetAP"/>
    <property type="match status" value="1"/>
</dbReference>
<evidence type="ECO:0000259" key="2">
    <source>
        <dbReference type="Pfam" id="PF01321"/>
    </source>
</evidence>
<dbReference type="GO" id="GO:0004177">
    <property type="term" value="F:aminopeptidase activity"/>
    <property type="evidence" value="ECO:0007669"/>
    <property type="project" value="UniProtKB-KW"/>
</dbReference>
<dbReference type="SUPFAM" id="SSF55920">
    <property type="entry name" value="Creatinase/aminopeptidase"/>
    <property type="match status" value="1"/>
</dbReference>
<dbReference type="KEGG" id="bvz:BRAD3257_4507"/>
<dbReference type="InterPro" id="IPR000587">
    <property type="entry name" value="Creatinase_N"/>
</dbReference>
<evidence type="ECO:0000313" key="4">
    <source>
        <dbReference type="Proteomes" id="UP000246085"/>
    </source>
</evidence>
<dbReference type="AlphaFoldDB" id="A0A2U3Q275"/>
<dbReference type="PANTHER" id="PTHR46112">
    <property type="entry name" value="AMINOPEPTIDASE"/>
    <property type="match status" value="1"/>
</dbReference>
<dbReference type="Gene3D" id="3.90.230.10">
    <property type="entry name" value="Creatinase/methionine aminopeptidase superfamily"/>
    <property type="match status" value="1"/>
</dbReference>
<dbReference type="InterPro" id="IPR000994">
    <property type="entry name" value="Pept_M24"/>
</dbReference>
<dbReference type="InterPro" id="IPR029149">
    <property type="entry name" value="Creatin/AminoP/Spt16_N"/>
</dbReference>
<feature type="domain" description="Creatinase N-terminal" evidence="2">
    <location>
        <begin position="19"/>
        <end position="165"/>
    </location>
</feature>
<dbReference type="PANTHER" id="PTHR46112:SF3">
    <property type="entry name" value="AMINOPEPTIDASE YPDF"/>
    <property type="match status" value="1"/>
</dbReference>
<dbReference type="Pfam" id="PF01321">
    <property type="entry name" value="Creatinase_N"/>
    <property type="match status" value="1"/>
</dbReference>
<dbReference type="EMBL" id="LS398110">
    <property type="protein sequence ID" value="SPP95492.1"/>
    <property type="molecule type" value="Genomic_DNA"/>
</dbReference>
<evidence type="ECO:0000259" key="1">
    <source>
        <dbReference type="Pfam" id="PF00557"/>
    </source>
</evidence>